<dbReference type="AlphaFoldDB" id="A0A8T1LKN5"/>
<dbReference type="EMBL" id="RCMK01000027">
    <property type="protein sequence ID" value="KAG2953267.1"/>
    <property type="molecule type" value="Genomic_DNA"/>
</dbReference>
<accession>A0A8T1LKN5</accession>
<feature type="region of interest" description="Disordered" evidence="1">
    <location>
        <begin position="1"/>
        <end position="24"/>
    </location>
</feature>
<reference evidence="2" key="1">
    <citation type="submission" date="2018-10" db="EMBL/GenBank/DDBJ databases">
        <title>Effector identification in a new, highly contiguous assembly of the strawberry crown rot pathogen Phytophthora cactorum.</title>
        <authorList>
            <person name="Armitage A.D."/>
            <person name="Nellist C.F."/>
            <person name="Bates H."/>
            <person name="Vickerstaff R.J."/>
            <person name="Harrison R.J."/>
        </authorList>
    </citation>
    <scope>NUCLEOTIDE SEQUENCE</scope>
    <source>
        <strain evidence="2">4040</strain>
    </source>
</reference>
<proteinExistence type="predicted"/>
<comment type="caution">
    <text evidence="2">The sequence shown here is derived from an EMBL/GenBank/DDBJ whole genome shotgun (WGS) entry which is preliminary data.</text>
</comment>
<organism evidence="2 3">
    <name type="scientific">Phytophthora cactorum</name>
    <dbReference type="NCBI Taxonomy" id="29920"/>
    <lineage>
        <taxon>Eukaryota</taxon>
        <taxon>Sar</taxon>
        <taxon>Stramenopiles</taxon>
        <taxon>Oomycota</taxon>
        <taxon>Peronosporomycetes</taxon>
        <taxon>Peronosporales</taxon>
        <taxon>Peronosporaceae</taxon>
        <taxon>Phytophthora</taxon>
    </lineage>
</organism>
<name>A0A8T1LKN5_9STRA</name>
<evidence type="ECO:0000313" key="2">
    <source>
        <dbReference type="EMBL" id="KAG2953267.1"/>
    </source>
</evidence>
<evidence type="ECO:0000256" key="1">
    <source>
        <dbReference type="SAM" id="MobiDB-lite"/>
    </source>
</evidence>
<sequence>MVAKSATREAGHPGSQDVEMESVGEVDLADLPKSLVLTI</sequence>
<dbReference type="Proteomes" id="UP000736787">
    <property type="component" value="Unassembled WGS sequence"/>
</dbReference>
<feature type="compositionally biased region" description="Basic and acidic residues" evidence="1">
    <location>
        <begin position="1"/>
        <end position="11"/>
    </location>
</feature>
<gene>
    <name evidence="2" type="ORF">PC117_g2126</name>
</gene>
<evidence type="ECO:0000313" key="3">
    <source>
        <dbReference type="Proteomes" id="UP000736787"/>
    </source>
</evidence>
<protein>
    <submittedName>
        <fullName evidence="2">Uncharacterized protein</fullName>
    </submittedName>
</protein>